<keyword evidence="5" id="KW-0998">Cell outer membrane</keyword>
<dbReference type="SUPFAM" id="SSF48452">
    <property type="entry name" value="TPR-like"/>
    <property type="match status" value="1"/>
</dbReference>
<feature type="domain" description="SusD-like N-terminal" evidence="7">
    <location>
        <begin position="24"/>
        <end position="225"/>
    </location>
</feature>
<evidence type="ECO:0000259" key="6">
    <source>
        <dbReference type="Pfam" id="PF07980"/>
    </source>
</evidence>
<comment type="similarity">
    <text evidence="2">Belongs to the SusD family.</text>
</comment>
<proteinExistence type="inferred from homology"/>
<reference evidence="8 9" key="1">
    <citation type="submission" date="2014-02" db="EMBL/GenBank/DDBJ databases">
        <authorList>
            <person name="Sears C."/>
            <person name="Carroll K."/>
            <person name="Sack B.R."/>
            <person name="Qadri F."/>
            <person name="Myers L.L."/>
            <person name="Chung G.-T."/>
            <person name="Escheverria P."/>
            <person name="Fraser C.M."/>
            <person name="Sadzewicz L."/>
            <person name="Shefchek K.A."/>
            <person name="Tallon L."/>
            <person name="Das S.P."/>
            <person name="Daugherty S."/>
            <person name="Mongodin E.F."/>
        </authorList>
    </citation>
    <scope>NUCLEOTIDE SEQUENCE [LARGE SCALE GENOMIC DNA]</scope>
    <source>
        <strain evidence="9">3988T(B)14</strain>
    </source>
</reference>
<sequence>MKLNKYILPIALAVSALSFCSCNDFLDRHPQGQFTEDDNPGALAEGKVFNIYTMMRNYNIPAGIPAFAIEYFRSEDSEKGSTASDGADQAAMYDDFQYNASNGLIKAYWSQNYAVIYQCNDVIETIEKGNLTEENDLRNKGEALFFRAYCYFNLVRAFGEVPLVTFKVNDASEANVPKTTAEEIYKQIDSDLTQAEGLLPRQWQSAYLGRLTWGSARALHARTYMMRNDWQNMYTAATDVMNSGQYNLNTPYDVIFTDEGENSSESVFELQCASTAALPASDKIGSQFCEVQGVRGSGQWDLGWGWHMGTELMGEAFEPGDPRKDATLLYFRRSDTDPITPENTNKPYGESPVSQADGTYFNKKAYTNPALREEFTRHGFWVNIRIIRYGDVVLMAAESANELGKTGEASNYLEMVRARARGNNPDILPKVTSLDQTVLRDAIRHERRVELGLESGRFYDLVRWGIASQVLHAAGKTGYQPKNALLPLPQDEIDKSKGVLVQNPDY</sequence>
<dbReference type="AlphaFoldDB" id="A0A015TYD8"/>
<evidence type="ECO:0000256" key="1">
    <source>
        <dbReference type="ARBA" id="ARBA00004442"/>
    </source>
</evidence>
<dbReference type="Pfam" id="PF14322">
    <property type="entry name" value="SusD-like_3"/>
    <property type="match status" value="1"/>
</dbReference>
<evidence type="ECO:0000256" key="3">
    <source>
        <dbReference type="ARBA" id="ARBA00022729"/>
    </source>
</evidence>
<name>A0A015TYD8_BACFG</name>
<protein>
    <submittedName>
        <fullName evidence="8">Starch-binding associating with outer membrane family protein</fullName>
    </submittedName>
</protein>
<dbReference type="Pfam" id="PF07980">
    <property type="entry name" value="SusD_RagB"/>
    <property type="match status" value="1"/>
</dbReference>
<evidence type="ECO:0000256" key="5">
    <source>
        <dbReference type="ARBA" id="ARBA00023237"/>
    </source>
</evidence>
<dbReference type="InterPro" id="IPR011990">
    <property type="entry name" value="TPR-like_helical_dom_sf"/>
</dbReference>
<evidence type="ECO:0000256" key="2">
    <source>
        <dbReference type="ARBA" id="ARBA00006275"/>
    </source>
</evidence>
<dbReference type="GO" id="GO:0009279">
    <property type="term" value="C:cell outer membrane"/>
    <property type="evidence" value="ECO:0007669"/>
    <property type="project" value="UniProtKB-SubCell"/>
</dbReference>
<accession>A0A015TYD8</accession>
<gene>
    <name evidence="8" type="ORF">M124_0286</name>
</gene>
<keyword evidence="4" id="KW-0472">Membrane</keyword>
<keyword evidence="3" id="KW-0732">Signal</keyword>
<evidence type="ECO:0000256" key="4">
    <source>
        <dbReference type="ARBA" id="ARBA00023136"/>
    </source>
</evidence>
<comment type="caution">
    <text evidence="8">The sequence shown here is derived from an EMBL/GenBank/DDBJ whole genome shotgun (WGS) entry which is preliminary data.</text>
</comment>
<dbReference type="CDD" id="cd08977">
    <property type="entry name" value="SusD"/>
    <property type="match status" value="1"/>
</dbReference>
<evidence type="ECO:0000313" key="8">
    <source>
        <dbReference type="EMBL" id="EXY75906.1"/>
    </source>
</evidence>
<dbReference type="InterPro" id="IPR033985">
    <property type="entry name" value="SusD-like_N"/>
</dbReference>
<dbReference type="Proteomes" id="UP000020529">
    <property type="component" value="Unassembled WGS sequence"/>
</dbReference>
<dbReference type="PROSITE" id="PS51257">
    <property type="entry name" value="PROKAR_LIPOPROTEIN"/>
    <property type="match status" value="1"/>
</dbReference>
<organism evidence="8 9">
    <name type="scientific">Bacteroides fragilis str. 3988T(B)14</name>
    <dbReference type="NCBI Taxonomy" id="1339315"/>
    <lineage>
        <taxon>Bacteria</taxon>
        <taxon>Pseudomonadati</taxon>
        <taxon>Bacteroidota</taxon>
        <taxon>Bacteroidia</taxon>
        <taxon>Bacteroidales</taxon>
        <taxon>Bacteroidaceae</taxon>
        <taxon>Bacteroides</taxon>
    </lineage>
</organism>
<comment type="subcellular location">
    <subcellularLocation>
        <location evidence="1">Cell outer membrane</location>
    </subcellularLocation>
</comment>
<dbReference type="EMBL" id="JGCY01000221">
    <property type="protein sequence ID" value="EXY75906.1"/>
    <property type="molecule type" value="Genomic_DNA"/>
</dbReference>
<feature type="domain" description="RagB/SusD" evidence="6">
    <location>
        <begin position="316"/>
        <end position="506"/>
    </location>
</feature>
<dbReference type="Gene3D" id="1.25.40.390">
    <property type="match status" value="1"/>
</dbReference>
<dbReference type="RefSeq" id="WP_032587687.1">
    <property type="nucleotide sequence ID" value="NZ_JGCY01000221.1"/>
</dbReference>
<dbReference type="PATRIC" id="fig|1339315.3.peg.1103"/>
<dbReference type="InterPro" id="IPR012944">
    <property type="entry name" value="SusD_RagB_dom"/>
</dbReference>
<evidence type="ECO:0000259" key="7">
    <source>
        <dbReference type="Pfam" id="PF14322"/>
    </source>
</evidence>
<evidence type="ECO:0000313" key="9">
    <source>
        <dbReference type="Proteomes" id="UP000020529"/>
    </source>
</evidence>